<dbReference type="Pfam" id="PF07690">
    <property type="entry name" value="MFS_1"/>
    <property type="match status" value="1"/>
</dbReference>
<dbReference type="OrthoDB" id="7375466at2"/>
<evidence type="ECO:0000313" key="9">
    <source>
        <dbReference type="EMBL" id="KAA2265735.1"/>
    </source>
</evidence>
<keyword evidence="2" id="KW-0813">Transport</keyword>
<dbReference type="InterPro" id="IPR036259">
    <property type="entry name" value="MFS_trans_sf"/>
</dbReference>
<evidence type="ECO:0000256" key="7">
    <source>
        <dbReference type="SAM" id="Phobius"/>
    </source>
</evidence>
<dbReference type="GO" id="GO:0005886">
    <property type="term" value="C:plasma membrane"/>
    <property type="evidence" value="ECO:0007669"/>
    <property type="project" value="UniProtKB-SubCell"/>
</dbReference>
<dbReference type="GO" id="GO:0022857">
    <property type="term" value="F:transmembrane transporter activity"/>
    <property type="evidence" value="ECO:0007669"/>
    <property type="project" value="InterPro"/>
</dbReference>
<feature type="transmembrane region" description="Helical" evidence="7">
    <location>
        <begin position="171"/>
        <end position="193"/>
    </location>
</feature>
<feature type="transmembrane region" description="Helical" evidence="7">
    <location>
        <begin position="205"/>
        <end position="225"/>
    </location>
</feature>
<dbReference type="Gene3D" id="1.20.1720.10">
    <property type="entry name" value="Multidrug resistance protein D"/>
    <property type="match status" value="1"/>
</dbReference>
<evidence type="ECO:0000313" key="10">
    <source>
        <dbReference type="Proteomes" id="UP000323454"/>
    </source>
</evidence>
<evidence type="ECO:0000256" key="4">
    <source>
        <dbReference type="ARBA" id="ARBA00022692"/>
    </source>
</evidence>
<dbReference type="InterPro" id="IPR005829">
    <property type="entry name" value="Sugar_transporter_CS"/>
</dbReference>
<evidence type="ECO:0000256" key="1">
    <source>
        <dbReference type="ARBA" id="ARBA00004651"/>
    </source>
</evidence>
<dbReference type="Gene3D" id="1.20.1250.20">
    <property type="entry name" value="MFS general substrate transporter like domains"/>
    <property type="match status" value="1"/>
</dbReference>
<reference evidence="9 10" key="2">
    <citation type="submission" date="2019-09" db="EMBL/GenBank/DDBJ databases">
        <authorList>
            <person name="Jin C."/>
        </authorList>
    </citation>
    <scope>NUCLEOTIDE SEQUENCE [LARGE SCALE GENOMIC DNA]</scope>
    <source>
        <strain evidence="9 10">AN110305</strain>
    </source>
</reference>
<feature type="transmembrane region" description="Helical" evidence="7">
    <location>
        <begin position="275"/>
        <end position="294"/>
    </location>
</feature>
<gene>
    <name evidence="9" type="ORF">F0L68_03965</name>
</gene>
<keyword evidence="3" id="KW-1003">Cell membrane</keyword>
<dbReference type="Proteomes" id="UP000323454">
    <property type="component" value="Unassembled WGS sequence"/>
</dbReference>
<dbReference type="InterPro" id="IPR011701">
    <property type="entry name" value="MFS"/>
</dbReference>
<name>A0A5B2XRK4_9PSEU</name>
<dbReference type="PROSITE" id="PS00216">
    <property type="entry name" value="SUGAR_TRANSPORT_1"/>
    <property type="match status" value="1"/>
</dbReference>
<feature type="transmembrane region" description="Helical" evidence="7">
    <location>
        <begin position="109"/>
        <end position="132"/>
    </location>
</feature>
<evidence type="ECO:0000256" key="5">
    <source>
        <dbReference type="ARBA" id="ARBA00022989"/>
    </source>
</evidence>
<accession>A0A5B2XRK4</accession>
<keyword evidence="5 7" id="KW-1133">Transmembrane helix</keyword>
<feature type="transmembrane region" description="Helical" evidence="7">
    <location>
        <begin position="54"/>
        <end position="72"/>
    </location>
</feature>
<feature type="domain" description="Major facilitator superfamily (MFS) profile" evidence="8">
    <location>
        <begin position="18"/>
        <end position="470"/>
    </location>
</feature>
<keyword evidence="4 7" id="KW-0812">Transmembrane</keyword>
<evidence type="ECO:0000256" key="3">
    <source>
        <dbReference type="ARBA" id="ARBA00022475"/>
    </source>
</evidence>
<protein>
    <submittedName>
        <fullName evidence="9">MFS transporter</fullName>
    </submittedName>
</protein>
<keyword evidence="10" id="KW-1185">Reference proteome</keyword>
<dbReference type="RefSeq" id="WP_149848020.1">
    <property type="nucleotide sequence ID" value="NZ_VUOB01000005.1"/>
</dbReference>
<feature type="transmembrane region" description="Helical" evidence="7">
    <location>
        <begin position="444"/>
        <end position="465"/>
    </location>
</feature>
<reference evidence="9 10" key="1">
    <citation type="submission" date="2019-09" db="EMBL/GenBank/DDBJ databases">
        <title>Goodfellowia gen. nov., a new genus of the Pseudonocardineae related to Actinoalloteichus, containing Goodfellowia coeruleoviolacea gen. nov., comb. nov. gen. nov., comb. nov.</title>
        <authorList>
            <person name="Labeda D."/>
        </authorList>
    </citation>
    <scope>NUCLEOTIDE SEQUENCE [LARGE SCALE GENOMIC DNA]</scope>
    <source>
        <strain evidence="9 10">AN110305</strain>
    </source>
</reference>
<dbReference type="AlphaFoldDB" id="A0A5B2XRK4"/>
<dbReference type="SUPFAM" id="SSF103473">
    <property type="entry name" value="MFS general substrate transporter"/>
    <property type="match status" value="1"/>
</dbReference>
<dbReference type="PANTHER" id="PTHR42718:SF46">
    <property type="entry name" value="BLR6921 PROTEIN"/>
    <property type="match status" value="1"/>
</dbReference>
<keyword evidence="6 7" id="KW-0472">Membrane</keyword>
<feature type="transmembrane region" description="Helical" evidence="7">
    <location>
        <begin position="364"/>
        <end position="388"/>
    </location>
</feature>
<dbReference type="EMBL" id="VUOB01000005">
    <property type="protein sequence ID" value="KAA2265735.1"/>
    <property type="molecule type" value="Genomic_DNA"/>
</dbReference>
<feature type="transmembrane region" description="Helical" evidence="7">
    <location>
        <begin position="306"/>
        <end position="326"/>
    </location>
</feature>
<evidence type="ECO:0000256" key="6">
    <source>
        <dbReference type="ARBA" id="ARBA00023136"/>
    </source>
</evidence>
<feature type="transmembrane region" description="Helical" evidence="7">
    <location>
        <begin position="231"/>
        <end position="254"/>
    </location>
</feature>
<evidence type="ECO:0000259" key="8">
    <source>
        <dbReference type="PROSITE" id="PS50850"/>
    </source>
</evidence>
<comment type="subcellular location">
    <subcellularLocation>
        <location evidence="1">Cell membrane</location>
        <topology evidence="1">Multi-pass membrane protein</topology>
    </subcellularLocation>
</comment>
<sequence>MPSTPPSPGPHRRRLGFALALLAFAQLVIALDFNIVYVALPEIGRALGFSAQSLQWVVSAYAVAFGGFLLLGGRAADLLGRRRVFAAALALYAVSSLVGGLASGPGLLVAARAVQGVGGALLFPATLSLVNTMFAEGAERNRALAVWGGAGASGLCLGSLLGGVLTDAFGWTSVFCVNVPLAGVAALLAFALIPRDPARERGRGVDLPGAVTATAGVTLLVFALVRGPDAGWGSPTVVGCLVAAAALLAAFAVIESRAWDPLMPLRLFANRSLRAGMAITFIFMGTFSALPYFLTLYFQNVHGYSPLQTGLGFLVPSLVIAVGTQVGERMVGRLDVRATLLTGLVLGAVGTAGLALGMSTDGSYLALLPGIVVFCLGQGVTWTGMWIAAASGVDHREQGVASGMASTTQQVGGAIGLAVLVALANSRLHGLTGEALRRELTGGVRTAVLVAAAGMVLGALVALTFRTRAHGTVEPAVAADAFEPAIARHED</sequence>
<feature type="transmembrane region" description="Helical" evidence="7">
    <location>
        <begin position="338"/>
        <end position="358"/>
    </location>
</feature>
<feature type="transmembrane region" description="Helical" evidence="7">
    <location>
        <begin position="144"/>
        <end position="165"/>
    </location>
</feature>
<dbReference type="InterPro" id="IPR020846">
    <property type="entry name" value="MFS_dom"/>
</dbReference>
<proteinExistence type="predicted"/>
<feature type="transmembrane region" description="Helical" evidence="7">
    <location>
        <begin position="400"/>
        <end position="424"/>
    </location>
</feature>
<organism evidence="9 10">
    <name type="scientific">Solihabitans fulvus</name>
    <dbReference type="NCBI Taxonomy" id="1892852"/>
    <lineage>
        <taxon>Bacteria</taxon>
        <taxon>Bacillati</taxon>
        <taxon>Actinomycetota</taxon>
        <taxon>Actinomycetes</taxon>
        <taxon>Pseudonocardiales</taxon>
        <taxon>Pseudonocardiaceae</taxon>
        <taxon>Solihabitans</taxon>
    </lineage>
</organism>
<dbReference type="PANTHER" id="PTHR42718">
    <property type="entry name" value="MAJOR FACILITATOR SUPERFAMILY MULTIDRUG TRANSPORTER MFSC"/>
    <property type="match status" value="1"/>
</dbReference>
<evidence type="ECO:0000256" key="2">
    <source>
        <dbReference type="ARBA" id="ARBA00022448"/>
    </source>
</evidence>
<comment type="caution">
    <text evidence="9">The sequence shown here is derived from an EMBL/GenBank/DDBJ whole genome shotgun (WGS) entry which is preliminary data.</text>
</comment>
<dbReference type="PROSITE" id="PS50850">
    <property type="entry name" value="MFS"/>
    <property type="match status" value="1"/>
</dbReference>
<dbReference type="CDD" id="cd17321">
    <property type="entry name" value="MFS_MMR_MDR_like"/>
    <property type="match status" value="1"/>
</dbReference>
<feature type="transmembrane region" description="Helical" evidence="7">
    <location>
        <begin position="84"/>
        <end position="103"/>
    </location>
</feature>